<keyword evidence="2" id="KW-0677">Repeat</keyword>
<dbReference type="RefSeq" id="WP_062621742.1">
    <property type="nucleotide sequence ID" value="NZ_JRWG01000004.1"/>
</dbReference>
<dbReference type="GO" id="GO:0007160">
    <property type="term" value="P:cell-matrix adhesion"/>
    <property type="evidence" value="ECO:0007669"/>
    <property type="project" value="TreeGrafter"/>
</dbReference>
<dbReference type="NCBIfam" id="TIGR04183">
    <property type="entry name" value="Por_Secre_tail"/>
    <property type="match status" value="1"/>
</dbReference>
<reference evidence="6 7" key="2">
    <citation type="journal article" date="2016" name="Int. J. Syst. Evol. Microbiol.">
        <title>Vitellibacter aquimaris sp. nov., a marine bacterium isolated from seawater.</title>
        <authorList>
            <person name="Thevarajoo S."/>
            <person name="Selvaratnam C."/>
            <person name="Goh K.M."/>
            <person name="Hong K.W."/>
            <person name="Chan X.Y."/>
            <person name="Chan K.G."/>
            <person name="Chong C.S."/>
        </authorList>
    </citation>
    <scope>NUCLEOTIDE SEQUENCE [LARGE SCALE GENOMIC DNA]</scope>
    <source>
        <strain evidence="6 7">D-24</strain>
    </source>
</reference>
<dbReference type="GO" id="GO:0008305">
    <property type="term" value="C:integrin complex"/>
    <property type="evidence" value="ECO:0007669"/>
    <property type="project" value="InterPro"/>
</dbReference>
<dbReference type="AlphaFoldDB" id="A0A137RHM6"/>
<dbReference type="InterPro" id="IPR000413">
    <property type="entry name" value="Integrin_alpha"/>
</dbReference>
<evidence type="ECO:0000313" key="6">
    <source>
        <dbReference type="EMBL" id="KXN98996.1"/>
    </source>
</evidence>
<proteinExistence type="predicted"/>
<reference evidence="7" key="1">
    <citation type="submission" date="2014-10" db="EMBL/GenBank/DDBJ databases">
        <title>Genome sequencing of Vitellibacter sp. D-24.</title>
        <authorList>
            <person name="Thevarajoo S."/>
            <person name="Selvaratnam C."/>
            <person name="Goh K.M."/>
            <person name="Chong C.S."/>
        </authorList>
    </citation>
    <scope>NUCLEOTIDE SEQUENCE [LARGE SCALE GENOMIC DNA]</scope>
    <source>
        <strain evidence="7">D-24</strain>
    </source>
</reference>
<dbReference type="InterPro" id="IPR028994">
    <property type="entry name" value="Integrin_alpha_N"/>
</dbReference>
<dbReference type="GO" id="GO:0009897">
    <property type="term" value="C:external side of plasma membrane"/>
    <property type="evidence" value="ECO:0007669"/>
    <property type="project" value="TreeGrafter"/>
</dbReference>
<gene>
    <name evidence="6" type="ORF">LS48_07915</name>
</gene>
<dbReference type="STRING" id="1548749.LS48_07915"/>
<accession>A0A137RHM6</accession>
<evidence type="ECO:0000256" key="1">
    <source>
        <dbReference type="ARBA" id="ARBA00022729"/>
    </source>
</evidence>
<dbReference type="PANTHER" id="PTHR23220">
    <property type="entry name" value="INTEGRIN ALPHA"/>
    <property type="match status" value="1"/>
</dbReference>
<dbReference type="SUPFAM" id="SSF69318">
    <property type="entry name" value="Integrin alpha N-terminal domain"/>
    <property type="match status" value="1"/>
</dbReference>
<evidence type="ECO:0000313" key="7">
    <source>
        <dbReference type="Proteomes" id="UP000070138"/>
    </source>
</evidence>
<dbReference type="EMBL" id="JRWG01000004">
    <property type="protein sequence ID" value="KXN98996.1"/>
    <property type="molecule type" value="Genomic_DNA"/>
</dbReference>
<dbReference type="PRINTS" id="PR01185">
    <property type="entry name" value="INTEGRINA"/>
</dbReference>
<dbReference type="PROSITE" id="PS51470">
    <property type="entry name" value="FG_GAP"/>
    <property type="match status" value="2"/>
</dbReference>
<dbReference type="OrthoDB" id="1652165at2"/>
<organism evidence="6 7">
    <name type="scientific">Aequorivita aquimaris</name>
    <dbReference type="NCBI Taxonomy" id="1548749"/>
    <lineage>
        <taxon>Bacteria</taxon>
        <taxon>Pseudomonadati</taxon>
        <taxon>Bacteroidota</taxon>
        <taxon>Flavobacteriia</taxon>
        <taxon>Flavobacteriales</taxon>
        <taxon>Flavobacteriaceae</taxon>
        <taxon>Aequorivita</taxon>
    </lineage>
</organism>
<evidence type="ECO:0000256" key="4">
    <source>
        <dbReference type="SAM" id="SignalP"/>
    </source>
</evidence>
<evidence type="ECO:0000259" key="5">
    <source>
        <dbReference type="Pfam" id="PF18962"/>
    </source>
</evidence>
<dbReference type="Pfam" id="PF18962">
    <property type="entry name" value="Por_Secre_tail"/>
    <property type="match status" value="1"/>
</dbReference>
<dbReference type="InterPro" id="IPR026444">
    <property type="entry name" value="Secre_tail"/>
</dbReference>
<dbReference type="InterPro" id="IPR013519">
    <property type="entry name" value="Int_alpha_beta-p"/>
</dbReference>
<name>A0A137RHM6_9FLAO</name>
<comment type="caution">
    <text evidence="6">The sequence shown here is derived from an EMBL/GenBank/DDBJ whole genome shotgun (WGS) entry which is preliminary data.</text>
</comment>
<dbReference type="GO" id="GO:0007229">
    <property type="term" value="P:integrin-mediated signaling pathway"/>
    <property type="evidence" value="ECO:0007669"/>
    <property type="project" value="TreeGrafter"/>
</dbReference>
<evidence type="ECO:0000256" key="3">
    <source>
        <dbReference type="ARBA" id="ARBA00023180"/>
    </source>
</evidence>
<dbReference type="InterPro" id="IPR013517">
    <property type="entry name" value="FG-GAP"/>
</dbReference>
<dbReference type="GO" id="GO:0005178">
    <property type="term" value="F:integrin binding"/>
    <property type="evidence" value="ECO:0007669"/>
    <property type="project" value="TreeGrafter"/>
</dbReference>
<dbReference type="SMART" id="SM00191">
    <property type="entry name" value="Int_alpha"/>
    <property type="match status" value="6"/>
</dbReference>
<dbReference type="GO" id="GO:0033627">
    <property type="term" value="P:cell adhesion mediated by integrin"/>
    <property type="evidence" value="ECO:0007669"/>
    <property type="project" value="TreeGrafter"/>
</dbReference>
<dbReference type="GO" id="GO:0098609">
    <property type="term" value="P:cell-cell adhesion"/>
    <property type="evidence" value="ECO:0007669"/>
    <property type="project" value="TreeGrafter"/>
</dbReference>
<evidence type="ECO:0000256" key="2">
    <source>
        <dbReference type="ARBA" id="ARBA00022737"/>
    </source>
</evidence>
<feature type="domain" description="Secretion system C-terminal sorting" evidence="5">
    <location>
        <begin position="448"/>
        <end position="510"/>
    </location>
</feature>
<feature type="chain" id="PRO_5007479711" description="Secretion system C-terminal sorting domain-containing protein" evidence="4">
    <location>
        <begin position="21"/>
        <end position="518"/>
    </location>
</feature>
<dbReference type="Pfam" id="PF01839">
    <property type="entry name" value="FG-GAP"/>
    <property type="match status" value="1"/>
</dbReference>
<dbReference type="PANTHER" id="PTHR23220:SF84">
    <property type="entry name" value="INTEGRIN ALPHA-L"/>
    <property type="match status" value="1"/>
</dbReference>
<protein>
    <recommendedName>
        <fullName evidence="5">Secretion system C-terminal sorting domain-containing protein</fullName>
    </recommendedName>
</protein>
<keyword evidence="1 4" id="KW-0732">Signal</keyword>
<keyword evidence="3" id="KW-0325">Glycoprotein</keyword>
<sequence length="518" mass="56158">MRRLLFITALFFLNSTIAQIYDVAVYEKIGFEIGGFGEDLDTEDWFGYAVEGIGDLNGDGVNDVAVSAIKDDDGGFNHGAVYILFLNLDGSVNSYQKISDTEGNFDGQLDEWDIFGTSISYLGDLNNDGLIEIGVGAEYDGDGGYWHGAAWILSLNVDGAVHSYTKISDTEGNFNAPLDDEDVFGTDIESIGDLDGDGLKDIAVSARRDPDGGSDRGAVYILFLNSDLSVKNYQKISDTQGGLNDVLEAGDYFGGSVANIGDLNGDGIIDLAVGAYRDDDGGANRGAVYILFMNIDGTVGSLQKISDISGNFDTEFNDEMFFGKSIDLMGDLNGDELIEIAVGARGYQNDGAFNFGAFYILNLNVDGTVNSYVKYTEGLQHFDGDIDEEDSFGFSVSNIGRLTEKNSIAVGSFSDDEGGFEKGSVWILQLGEILSIEELGSDSNTIFLYPNPSRNSFSLNEIEGVSNIQIFDTNGRKIVSYNNLSANLFDVSYLPIGEYIVRISWDAKNSRSFKLIKQ</sequence>
<dbReference type="Pfam" id="PF14312">
    <property type="entry name" value="FG-GAP_2"/>
    <property type="match status" value="1"/>
</dbReference>
<dbReference type="Gene3D" id="2.130.10.130">
    <property type="entry name" value="Integrin alpha, N-terminal"/>
    <property type="match status" value="3"/>
</dbReference>
<keyword evidence="7" id="KW-1185">Reference proteome</keyword>
<feature type="signal peptide" evidence="4">
    <location>
        <begin position="1"/>
        <end position="20"/>
    </location>
</feature>
<dbReference type="Proteomes" id="UP000070138">
    <property type="component" value="Unassembled WGS sequence"/>
</dbReference>